<feature type="transmembrane region" description="Helical" evidence="1">
    <location>
        <begin position="148"/>
        <end position="168"/>
    </location>
</feature>
<dbReference type="EMBL" id="MGFX01000005">
    <property type="protein sequence ID" value="OGM15467.1"/>
    <property type="molecule type" value="Genomic_DNA"/>
</dbReference>
<keyword evidence="1" id="KW-0472">Membrane</keyword>
<accession>A0A1F7XKB6</accession>
<comment type="caution">
    <text evidence="2">The sequence shown here is derived from an EMBL/GenBank/DDBJ whole genome shotgun (WGS) entry which is preliminary data.</text>
</comment>
<feature type="transmembrane region" description="Helical" evidence="1">
    <location>
        <begin position="303"/>
        <end position="321"/>
    </location>
</feature>
<feature type="transmembrane region" description="Helical" evidence="1">
    <location>
        <begin position="100"/>
        <end position="118"/>
    </location>
</feature>
<feature type="transmembrane region" description="Helical" evidence="1">
    <location>
        <begin position="333"/>
        <end position="350"/>
    </location>
</feature>
<dbReference type="STRING" id="1802485.A2V97_00585"/>
<gene>
    <name evidence="2" type="ORF">A2V97_00585</name>
</gene>
<evidence type="ECO:0000313" key="3">
    <source>
        <dbReference type="Proteomes" id="UP000177382"/>
    </source>
</evidence>
<organism evidence="2 3">
    <name type="scientific">Candidatus Woesebacteria bacterium RBG_16_42_24</name>
    <dbReference type="NCBI Taxonomy" id="1802485"/>
    <lineage>
        <taxon>Bacteria</taxon>
        <taxon>Candidatus Woeseibacteriota</taxon>
    </lineage>
</organism>
<feature type="transmembrane region" description="Helical" evidence="1">
    <location>
        <begin position="860"/>
        <end position="887"/>
    </location>
</feature>
<proteinExistence type="predicted"/>
<protein>
    <recommendedName>
        <fullName evidence="4">Membrane protein 6-pyruvoyl-tetrahydropterin synthase-related domain-containing protein</fullName>
    </recommendedName>
</protein>
<keyword evidence="1" id="KW-1133">Transmembrane helix</keyword>
<dbReference type="InterPro" id="IPR029062">
    <property type="entry name" value="Class_I_gatase-like"/>
</dbReference>
<dbReference type="Proteomes" id="UP000177382">
    <property type="component" value="Unassembled WGS sequence"/>
</dbReference>
<name>A0A1F7XKB6_9BACT</name>
<feature type="transmembrane region" description="Helical" evidence="1">
    <location>
        <begin position="197"/>
        <end position="213"/>
    </location>
</feature>
<dbReference type="SUPFAM" id="SSF52317">
    <property type="entry name" value="Class I glutamine amidotransferase-like"/>
    <property type="match status" value="1"/>
</dbReference>
<feature type="transmembrane region" description="Helical" evidence="1">
    <location>
        <begin position="266"/>
        <end position="291"/>
    </location>
</feature>
<feature type="transmembrane region" description="Helical" evidence="1">
    <location>
        <begin position="7"/>
        <end position="26"/>
    </location>
</feature>
<evidence type="ECO:0008006" key="4">
    <source>
        <dbReference type="Google" id="ProtNLM"/>
    </source>
</evidence>
<feature type="transmembrane region" description="Helical" evidence="1">
    <location>
        <begin position="225"/>
        <end position="243"/>
    </location>
</feature>
<evidence type="ECO:0000313" key="2">
    <source>
        <dbReference type="EMBL" id="OGM15467.1"/>
    </source>
</evidence>
<feature type="transmembrane region" description="Helical" evidence="1">
    <location>
        <begin position="362"/>
        <end position="381"/>
    </location>
</feature>
<keyword evidence="1" id="KW-0812">Transmembrane</keyword>
<sequence>MKKIIKIGLTLVFTVFAIAVIYYIYWPFAYRSIHESKAVGDAFMHLANIISFKRDHPFPIMAWKSEWAGHPVVEGYPWLHYYTIQPLLPFFNSVGLAMDYYSAAFLLLYYVISFLLLYYVSKNAFMALFFSLVLIYGADSQFPFTINAFMTFTSTQFMLPLILLLIIIARNKNSLKILLLPSILLSLSFYFHGSLTGYIIIPTIIPLLLLNKNGKISKKSISKTFLFFLIFGFLSLIQIYQFIDYSAQGYLRGVKPFPLDTILPRLFYLFSWQNPVLLPLVVILLLLLITATVKRKFSRVKPYFFSLLMLSVVFTLMLFNITSMNLVLLAERVLWSLSLIILLLFAKIVSELVGLNFIKSMLVGLISLIATATYLYFTLVVKPPHLVPDTLRDQDPYKYKSVCVGCTTVGTKSESDSFDPSFKEKTINKYDTIYLYPQPSWSFSFDNYRTDGINWAVYSSWNIRSSNQRYKGRFPAAKNLPLEWSGLVSAAEYGRLGEAGSVDASKWALNQTIFFLDWYAIRHLEIVETDWPDYFRKEPLIVSSEESGETFYNTIAEKYVGPLYAPTDVKTMAVVSPELQYDNFVRTLSYSNFNSQRVIPIYLGTSLGSLNRGDLKYFDAIFLYGYKEPIFTSGIWDTLFDYVKNGGKLIIETGQKVPESQSARLPEVFPVKATTIEVIGKPWNVEIGKGELTKGIERAGFSPLKTKYLPYAISEVKPENLKNWAQPVLAKDGNIVMAYGQLEKGSVAWSGLNLPFHAIDNRNVSETVVFANILNWFFPKTEESISNFQVEHPNPEKIIVKSDQGKGVLLKENYSSGWSAKLNGKNTKIYKAGLFEMYIPFSSRGENEVNLTYQGVPLHWALFAISSATFFGVLTFLLFNINPLLIIKKIYRKRKQSDEEY</sequence>
<dbReference type="AlphaFoldDB" id="A0A1F7XKB6"/>
<evidence type="ECO:0000256" key="1">
    <source>
        <dbReference type="SAM" id="Phobius"/>
    </source>
</evidence>
<reference evidence="2 3" key="1">
    <citation type="journal article" date="2016" name="Nat. Commun.">
        <title>Thousands of microbial genomes shed light on interconnected biogeochemical processes in an aquifer system.</title>
        <authorList>
            <person name="Anantharaman K."/>
            <person name="Brown C.T."/>
            <person name="Hug L.A."/>
            <person name="Sharon I."/>
            <person name="Castelle C.J."/>
            <person name="Probst A.J."/>
            <person name="Thomas B.C."/>
            <person name="Singh A."/>
            <person name="Wilkins M.J."/>
            <person name="Karaoz U."/>
            <person name="Brodie E.L."/>
            <person name="Williams K.H."/>
            <person name="Hubbard S.S."/>
            <person name="Banfield J.F."/>
        </authorList>
    </citation>
    <scope>NUCLEOTIDE SEQUENCE [LARGE SCALE GENOMIC DNA]</scope>
</reference>